<accession>A0AAE8MXA9</accession>
<evidence type="ECO:0000256" key="1">
    <source>
        <dbReference type="ARBA" id="ARBA00004294"/>
    </source>
</evidence>
<evidence type="ECO:0000259" key="7">
    <source>
        <dbReference type="Pfam" id="PF10568"/>
    </source>
</evidence>
<evidence type="ECO:0000256" key="5">
    <source>
        <dbReference type="ARBA" id="ARBA00023128"/>
    </source>
</evidence>
<dbReference type="CDD" id="cd03078">
    <property type="entry name" value="GST_N_Metaxin1_like"/>
    <property type="match status" value="1"/>
</dbReference>
<keyword evidence="4" id="KW-0653">Protein transport</keyword>
<dbReference type="Pfam" id="PF10568">
    <property type="entry name" value="Tom37"/>
    <property type="match status" value="1"/>
</dbReference>
<evidence type="ECO:0000256" key="2">
    <source>
        <dbReference type="ARBA" id="ARBA00022448"/>
    </source>
</evidence>
<sequence>MAQFQLHVWGPAFGLDSIDVECLAAIKYCSQTFHYSGLADDWKIIPSGDPTICPSHQLPALLHNGVWTSGYQRIAKYLARHLNTPDTRTPSQRADALAYETYLTSRLTTLVDLSLYASATNWAAATRPAYSEILRFPLTWTVPTALRADAIRRVERFGFSDLDADGRADEDEEEDEVPAFRWKGLLKRRRVVDAMSAEQMVGIRLYSFARDILDVVQDGLGKEVVAEGDEGAGFSQTTWLLYACLAPMLEPDVPQAWLRTLLRSEFPRLVQAYERIRDSRGARTTATVATCQYSALSTARRFLHHVIESIPTLGHVYIQEWRRLLSSNKSSLDARSSALLSAAVFAAPTLTYGYRVWRGLPPFGSPAHVWFVDRTRNAKGLAKYGEIGAMLDLTVGAVDAGYGN</sequence>
<keyword evidence="3" id="KW-1000">Mitochondrion outer membrane</keyword>
<dbReference type="AlphaFoldDB" id="A0AAE8MXA9"/>
<keyword evidence="2" id="KW-0813">Transport</keyword>
<evidence type="ECO:0000313" key="8">
    <source>
        <dbReference type="EMBL" id="SPO02411.1"/>
    </source>
</evidence>
<evidence type="ECO:0000313" key="9">
    <source>
        <dbReference type="Proteomes" id="UP001187682"/>
    </source>
</evidence>
<evidence type="ECO:0000256" key="6">
    <source>
        <dbReference type="ARBA" id="ARBA00023136"/>
    </source>
</evidence>
<keyword evidence="6" id="KW-0472">Membrane</keyword>
<reference evidence="8" key="1">
    <citation type="submission" date="2018-03" db="EMBL/GenBank/DDBJ databases">
        <authorList>
            <person name="Guldener U."/>
        </authorList>
    </citation>
    <scope>NUCLEOTIDE SEQUENCE</scope>
</reference>
<organism evidence="8 9">
    <name type="scientific">Cephalotrichum gorgonifer</name>
    <dbReference type="NCBI Taxonomy" id="2041049"/>
    <lineage>
        <taxon>Eukaryota</taxon>
        <taxon>Fungi</taxon>
        <taxon>Dikarya</taxon>
        <taxon>Ascomycota</taxon>
        <taxon>Pezizomycotina</taxon>
        <taxon>Sordariomycetes</taxon>
        <taxon>Hypocreomycetidae</taxon>
        <taxon>Microascales</taxon>
        <taxon>Microascaceae</taxon>
        <taxon>Cephalotrichum</taxon>
    </lineage>
</organism>
<dbReference type="EMBL" id="ONZQ02000006">
    <property type="protein sequence ID" value="SPO02411.1"/>
    <property type="molecule type" value="Genomic_DNA"/>
</dbReference>
<dbReference type="GO" id="GO:0007005">
    <property type="term" value="P:mitochondrion organization"/>
    <property type="evidence" value="ECO:0007669"/>
    <property type="project" value="TreeGrafter"/>
</dbReference>
<comment type="subcellular location">
    <subcellularLocation>
        <location evidence="1">Mitochondrion outer membrane</location>
    </subcellularLocation>
</comment>
<proteinExistence type="predicted"/>
<keyword evidence="5" id="KW-0496">Mitochondrion</keyword>
<comment type="caution">
    <text evidence="8">The sequence shown here is derived from an EMBL/GenBank/DDBJ whole genome shotgun (WGS) entry which is preliminary data.</text>
</comment>
<name>A0AAE8MXA9_9PEZI</name>
<dbReference type="InterPro" id="IPR050931">
    <property type="entry name" value="Mito_Protein_Transport_Metaxin"/>
</dbReference>
<evidence type="ECO:0000256" key="4">
    <source>
        <dbReference type="ARBA" id="ARBA00022927"/>
    </source>
</evidence>
<keyword evidence="9" id="KW-1185">Reference proteome</keyword>
<feature type="domain" description="Mitochondrial outer membrane transport complex Sam37/metaxin N-terminal" evidence="7">
    <location>
        <begin position="22"/>
        <end position="147"/>
    </location>
</feature>
<gene>
    <name evidence="8" type="ORF">DNG_05084</name>
</gene>
<protein>
    <recommendedName>
        <fullName evidence="7">Mitochondrial outer membrane transport complex Sam37/metaxin N-terminal domain-containing protein</fullName>
    </recommendedName>
</protein>
<dbReference type="GO" id="GO:0001401">
    <property type="term" value="C:SAM complex"/>
    <property type="evidence" value="ECO:0007669"/>
    <property type="project" value="InterPro"/>
</dbReference>
<dbReference type="GO" id="GO:0015031">
    <property type="term" value="P:protein transport"/>
    <property type="evidence" value="ECO:0007669"/>
    <property type="project" value="UniProtKB-KW"/>
</dbReference>
<dbReference type="InterPro" id="IPR019564">
    <property type="entry name" value="Sam37/metaxin_N"/>
</dbReference>
<dbReference type="PANTHER" id="PTHR12289">
    <property type="entry name" value="METAXIN RELATED"/>
    <property type="match status" value="1"/>
</dbReference>
<dbReference type="Proteomes" id="UP001187682">
    <property type="component" value="Unassembled WGS sequence"/>
</dbReference>
<evidence type="ECO:0000256" key="3">
    <source>
        <dbReference type="ARBA" id="ARBA00022787"/>
    </source>
</evidence>
<dbReference type="PANTHER" id="PTHR12289:SF41">
    <property type="entry name" value="FAILED AXON CONNECTIONS-RELATED"/>
    <property type="match status" value="1"/>
</dbReference>